<evidence type="ECO:0000313" key="2">
    <source>
        <dbReference type="EMBL" id="AUX44641.1"/>
    </source>
</evidence>
<dbReference type="EMBL" id="CP012673">
    <property type="protein sequence ID" value="AUX44641.1"/>
    <property type="molecule type" value="Genomic_DNA"/>
</dbReference>
<evidence type="ECO:0000313" key="3">
    <source>
        <dbReference type="Proteomes" id="UP000238348"/>
    </source>
</evidence>
<reference evidence="2 3" key="1">
    <citation type="submission" date="2015-09" db="EMBL/GenBank/DDBJ databases">
        <title>Sorangium comparison.</title>
        <authorList>
            <person name="Zaburannyi N."/>
            <person name="Bunk B."/>
            <person name="Overmann J."/>
            <person name="Mueller R."/>
        </authorList>
    </citation>
    <scope>NUCLEOTIDE SEQUENCE [LARGE SCALE GENOMIC DNA]</scope>
    <source>
        <strain evidence="2 3">So ce26</strain>
    </source>
</reference>
<organism evidence="2 3">
    <name type="scientific">Sorangium cellulosum</name>
    <name type="common">Polyangium cellulosum</name>
    <dbReference type="NCBI Taxonomy" id="56"/>
    <lineage>
        <taxon>Bacteria</taxon>
        <taxon>Pseudomonadati</taxon>
        <taxon>Myxococcota</taxon>
        <taxon>Polyangia</taxon>
        <taxon>Polyangiales</taxon>
        <taxon>Polyangiaceae</taxon>
        <taxon>Sorangium</taxon>
    </lineage>
</organism>
<feature type="compositionally biased region" description="Gly residues" evidence="1">
    <location>
        <begin position="27"/>
        <end position="36"/>
    </location>
</feature>
<protein>
    <submittedName>
        <fullName evidence="2">Uncharacterized protein</fullName>
    </submittedName>
</protein>
<evidence type="ECO:0000256" key="1">
    <source>
        <dbReference type="SAM" id="MobiDB-lite"/>
    </source>
</evidence>
<proteinExistence type="predicted"/>
<dbReference type="PROSITE" id="PS51257">
    <property type="entry name" value="PROKAR_LIPOPROTEIN"/>
    <property type="match status" value="1"/>
</dbReference>
<sequence>MRVPSPVAIAAVVLLFGCSSRVEEPGVGGAPAGGAPSGETTASPGCPREVPVESSACSEEGKVCTYTTGDCVIVFECKPHRDDPDDSQDDCVASPAAWLKTDQSECGGCSGAGASCVRCDGAGIGEPCDAVGYACATELAGGNCGSELRCRGDRTWGATGRPWCCI</sequence>
<name>A0A2L0EZA7_SORCE</name>
<dbReference type="Proteomes" id="UP000238348">
    <property type="component" value="Chromosome"/>
</dbReference>
<accession>A0A2L0EZA7</accession>
<gene>
    <name evidence="2" type="ORF">SOCE26_061070</name>
</gene>
<feature type="region of interest" description="Disordered" evidence="1">
    <location>
        <begin position="27"/>
        <end position="47"/>
    </location>
</feature>
<dbReference type="AlphaFoldDB" id="A0A2L0EZA7"/>